<keyword evidence="5" id="KW-1133">Transmembrane helix</keyword>
<dbReference type="PANTHER" id="PTHR32089:SF112">
    <property type="entry name" value="LYSOZYME-LIKE PROTEIN-RELATED"/>
    <property type="match status" value="1"/>
</dbReference>
<feature type="domain" description="Methyl-accepting transducer" evidence="6">
    <location>
        <begin position="408"/>
        <end position="644"/>
    </location>
</feature>
<evidence type="ECO:0000256" key="4">
    <source>
        <dbReference type="PROSITE-ProRule" id="PRU00284"/>
    </source>
</evidence>
<keyword evidence="5" id="KW-0472">Membrane</keyword>
<dbReference type="SUPFAM" id="SSF58104">
    <property type="entry name" value="Methyl-accepting chemotaxis protein (MCP) signaling domain"/>
    <property type="match status" value="1"/>
</dbReference>
<protein>
    <submittedName>
        <fullName evidence="8">Methyl-accepting chemotaxis protein</fullName>
    </submittedName>
</protein>
<keyword evidence="9" id="KW-1185">Reference proteome</keyword>
<dbReference type="CDD" id="cd06225">
    <property type="entry name" value="HAMP"/>
    <property type="match status" value="1"/>
</dbReference>
<feature type="transmembrane region" description="Helical" evidence="5">
    <location>
        <begin position="36"/>
        <end position="58"/>
    </location>
</feature>
<proteinExistence type="inferred from homology"/>
<comment type="similarity">
    <text evidence="3">Belongs to the methyl-accepting chemotaxis (MCP) protein family.</text>
</comment>
<dbReference type="FunFam" id="1.10.287.950:FF:000001">
    <property type="entry name" value="Methyl-accepting chemotaxis sensory transducer"/>
    <property type="match status" value="1"/>
</dbReference>
<evidence type="ECO:0000313" key="8">
    <source>
        <dbReference type="EMBL" id="QEL63652.1"/>
    </source>
</evidence>
<dbReference type="RefSeq" id="WP_149424563.1">
    <property type="nucleotide sequence ID" value="NZ_CP022579.1"/>
</dbReference>
<dbReference type="InterPro" id="IPR004089">
    <property type="entry name" value="MCPsignal_dom"/>
</dbReference>
<evidence type="ECO:0000259" key="6">
    <source>
        <dbReference type="PROSITE" id="PS50111"/>
    </source>
</evidence>
<dbReference type="EMBL" id="CP022579">
    <property type="protein sequence ID" value="QEL63652.1"/>
    <property type="molecule type" value="Genomic_DNA"/>
</dbReference>
<dbReference type="GO" id="GO:0007165">
    <property type="term" value="P:signal transduction"/>
    <property type="evidence" value="ECO:0007669"/>
    <property type="project" value="UniProtKB-KW"/>
</dbReference>
<name>A0A5C1E423_9RHOO</name>
<dbReference type="InterPro" id="IPR004090">
    <property type="entry name" value="Chemotax_Me-accpt_rcpt"/>
</dbReference>
<dbReference type="KEGG" id="otr:OTERR_01760"/>
<dbReference type="InterPro" id="IPR003660">
    <property type="entry name" value="HAMP_dom"/>
</dbReference>
<dbReference type="GO" id="GO:0004888">
    <property type="term" value="F:transmembrane signaling receptor activity"/>
    <property type="evidence" value="ECO:0007669"/>
    <property type="project" value="InterPro"/>
</dbReference>
<comment type="subcellular location">
    <subcellularLocation>
        <location evidence="1">Membrane</location>
    </subcellularLocation>
</comment>
<accession>A0A5C1E423</accession>
<keyword evidence="5" id="KW-0812">Transmembrane</keyword>
<dbReference type="CDD" id="cd11386">
    <property type="entry name" value="MCP_signal"/>
    <property type="match status" value="1"/>
</dbReference>
<dbReference type="AlphaFoldDB" id="A0A5C1E423"/>
<dbReference type="PANTHER" id="PTHR32089">
    <property type="entry name" value="METHYL-ACCEPTING CHEMOTAXIS PROTEIN MCPB"/>
    <property type="match status" value="1"/>
</dbReference>
<evidence type="ECO:0000256" key="2">
    <source>
        <dbReference type="ARBA" id="ARBA00023224"/>
    </source>
</evidence>
<dbReference type="Pfam" id="PF00015">
    <property type="entry name" value="MCPsignal"/>
    <property type="match status" value="1"/>
</dbReference>
<dbReference type="Gene3D" id="1.10.287.950">
    <property type="entry name" value="Methyl-accepting chemotaxis protein"/>
    <property type="match status" value="1"/>
</dbReference>
<evidence type="ECO:0000259" key="7">
    <source>
        <dbReference type="PROSITE" id="PS50885"/>
    </source>
</evidence>
<sequence>MNRPASSARAPSSGLLRRLFFLARRVSGNLRFRAKFALTGVMFFVPLGLLAGLLAYALHQDVHRLETERRGLAVLAPSLTLVLDLQRLAGARAAAAEGGDDAVFAPLAQQAGQDAVAALAQLRSRLPAATPAVREAGETLTALWQNGALPEAVEDEAIQGSANLVTLAAEDSGLVRDSDALGHVLHGLLAERLPALAASLADARDGGVVAVIKTRLPAAKRGQLLAARGGLDTWTAALVAATQRLGRHDAAQAEAIQADVDDLVQAVAALQESLTTKVLDTSDFDIPPGDYFARGDAAVTRLAALAARLQGAADDGLAGRLNAARTQRNLALGGVLLVLLVLGYSFFGAYQSIQDEIDGLRTVTQALAAGDLRPRVAPASKDELADVGRRFNAMADSFAGLIGRVGSASHSLQGAATSVAAGSSEVRLASEQQREGASQVAAAVQGLAVSIGEVAAHARETAQVAAQARDAADAGETLSRQAAADMEGLVTVVEDTVRRLDVLDARSREIGAVIATIRDIADQTNLLALNAAIEAARAGEAGRGFAVVADEVRKLADRTATATREIGSTIAAMQAEVDGVAGAMRANAAQVAGGADQVRAVAERLVTIRGAVETATRHVHDIVSATEDQNQAGADMARHVQVIADSAEDNHSRVATVAEHAQDLETLARDLAGAVSGLRVA</sequence>
<feature type="domain" description="HAMP" evidence="7">
    <location>
        <begin position="351"/>
        <end position="403"/>
    </location>
</feature>
<gene>
    <name evidence="8" type="primary">mcp</name>
    <name evidence="8" type="ORF">OTERR_01760</name>
</gene>
<dbReference type="GO" id="GO:0016020">
    <property type="term" value="C:membrane"/>
    <property type="evidence" value="ECO:0007669"/>
    <property type="project" value="UniProtKB-SubCell"/>
</dbReference>
<reference evidence="8 9" key="1">
    <citation type="submission" date="2017-07" db="EMBL/GenBank/DDBJ databases">
        <title>Complete genome sequence of Oryzomicrobium terrae TPP412.</title>
        <authorList>
            <person name="Chiu L.-W."/>
            <person name="Lo K.-J."/>
            <person name="Tsai Y.-M."/>
            <person name="Lin S.-S."/>
            <person name="Kuo C.-H."/>
            <person name="Liu C.-T."/>
        </authorList>
    </citation>
    <scope>NUCLEOTIDE SEQUENCE [LARGE SCALE GENOMIC DNA]</scope>
    <source>
        <strain evidence="8 9">TPP412</strain>
    </source>
</reference>
<evidence type="ECO:0000313" key="9">
    <source>
        <dbReference type="Proteomes" id="UP000323671"/>
    </source>
</evidence>
<evidence type="ECO:0000256" key="1">
    <source>
        <dbReference type="ARBA" id="ARBA00004370"/>
    </source>
</evidence>
<dbReference type="PROSITE" id="PS50885">
    <property type="entry name" value="HAMP"/>
    <property type="match status" value="1"/>
</dbReference>
<dbReference type="PRINTS" id="PR00260">
    <property type="entry name" value="CHEMTRNSDUCR"/>
</dbReference>
<dbReference type="Proteomes" id="UP000323671">
    <property type="component" value="Chromosome"/>
</dbReference>
<feature type="transmembrane region" description="Helical" evidence="5">
    <location>
        <begin position="330"/>
        <end position="350"/>
    </location>
</feature>
<keyword evidence="2 4" id="KW-0807">Transducer</keyword>
<organism evidence="8 9">
    <name type="scientific">Oryzomicrobium terrae</name>
    <dbReference type="NCBI Taxonomy" id="1735038"/>
    <lineage>
        <taxon>Bacteria</taxon>
        <taxon>Pseudomonadati</taxon>
        <taxon>Pseudomonadota</taxon>
        <taxon>Betaproteobacteria</taxon>
        <taxon>Rhodocyclales</taxon>
        <taxon>Rhodocyclaceae</taxon>
        <taxon>Oryzomicrobium</taxon>
    </lineage>
</organism>
<dbReference type="PROSITE" id="PS50111">
    <property type="entry name" value="CHEMOTAXIS_TRANSDUC_2"/>
    <property type="match status" value="1"/>
</dbReference>
<dbReference type="SMART" id="SM00304">
    <property type="entry name" value="HAMP"/>
    <property type="match status" value="1"/>
</dbReference>
<dbReference type="Pfam" id="PF00672">
    <property type="entry name" value="HAMP"/>
    <property type="match status" value="1"/>
</dbReference>
<evidence type="ECO:0000256" key="5">
    <source>
        <dbReference type="SAM" id="Phobius"/>
    </source>
</evidence>
<dbReference type="SMART" id="SM00283">
    <property type="entry name" value="MA"/>
    <property type="match status" value="1"/>
</dbReference>
<evidence type="ECO:0000256" key="3">
    <source>
        <dbReference type="ARBA" id="ARBA00029447"/>
    </source>
</evidence>
<dbReference type="GO" id="GO:0006935">
    <property type="term" value="P:chemotaxis"/>
    <property type="evidence" value="ECO:0007669"/>
    <property type="project" value="InterPro"/>
</dbReference>